<proteinExistence type="predicted"/>
<protein>
    <submittedName>
        <fullName evidence="1">Uncharacterized protein</fullName>
    </submittedName>
</protein>
<evidence type="ECO:0000313" key="2">
    <source>
        <dbReference type="Proteomes" id="UP001476798"/>
    </source>
</evidence>
<reference evidence="1 2" key="1">
    <citation type="submission" date="2021-06" db="EMBL/GenBank/DDBJ databases">
        <authorList>
            <person name="Palmer J.M."/>
        </authorList>
    </citation>
    <scope>NUCLEOTIDE SEQUENCE [LARGE SCALE GENOMIC DNA]</scope>
    <source>
        <strain evidence="1 2">GA_2019</strain>
        <tissue evidence="1">Muscle</tissue>
    </source>
</reference>
<accession>A0ABV0MYP5</accession>
<dbReference type="EMBL" id="JAHRIO010017010">
    <property type="protein sequence ID" value="MEQ2163739.1"/>
    <property type="molecule type" value="Genomic_DNA"/>
</dbReference>
<gene>
    <name evidence="1" type="ORF">GOODEAATRI_033491</name>
</gene>
<sequence>MIFVKNKTFLTWDIFPSLDKCAAVKGWNVLLKDVQNKRKQCEIVNFVFHVSPGVSVGVVDAVQEVMKFIYSVMQKQNKRAKCTGVKFLVCMHEPGNKADSEISSGNNQWFLQRSHVSGP</sequence>
<keyword evidence="2" id="KW-1185">Reference proteome</keyword>
<evidence type="ECO:0000313" key="1">
    <source>
        <dbReference type="EMBL" id="MEQ2163739.1"/>
    </source>
</evidence>
<name>A0ABV0MYP5_9TELE</name>
<comment type="caution">
    <text evidence="1">The sequence shown here is derived from an EMBL/GenBank/DDBJ whole genome shotgun (WGS) entry which is preliminary data.</text>
</comment>
<organism evidence="1 2">
    <name type="scientific">Goodea atripinnis</name>
    <dbReference type="NCBI Taxonomy" id="208336"/>
    <lineage>
        <taxon>Eukaryota</taxon>
        <taxon>Metazoa</taxon>
        <taxon>Chordata</taxon>
        <taxon>Craniata</taxon>
        <taxon>Vertebrata</taxon>
        <taxon>Euteleostomi</taxon>
        <taxon>Actinopterygii</taxon>
        <taxon>Neopterygii</taxon>
        <taxon>Teleostei</taxon>
        <taxon>Neoteleostei</taxon>
        <taxon>Acanthomorphata</taxon>
        <taxon>Ovalentaria</taxon>
        <taxon>Atherinomorphae</taxon>
        <taxon>Cyprinodontiformes</taxon>
        <taxon>Goodeidae</taxon>
        <taxon>Goodea</taxon>
    </lineage>
</organism>
<dbReference type="Proteomes" id="UP001476798">
    <property type="component" value="Unassembled WGS sequence"/>
</dbReference>